<feature type="region of interest" description="Disordered" evidence="4">
    <location>
        <begin position="682"/>
        <end position="729"/>
    </location>
</feature>
<dbReference type="InterPro" id="IPR032675">
    <property type="entry name" value="LRR_dom_sf"/>
</dbReference>
<evidence type="ECO:0000313" key="7">
    <source>
        <dbReference type="EMBL" id="GMI40511.1"/>
    </source>
</evidence>
<proteinExistence type="predicted"/>
<dbReference type="InterPro" id="IPR001611">
    <property type="entry name" value="Leu-rich_rpt"/>
</dbReference>
<dbReference type="CDD" id="cd00051">
    <property type="entry name" value="EFh"/>
    <property type="match status" value="1"/>
</dbReference>
<feature type="domain" description="EF-hand" evidence="6">
    <location>
        <begin position="574"/>
        <end position="609"/>
    </location>
</feature>
<dbReference type="SUPFAM" id="SSF47473">
    <property type="entry name" value="EF-hand"/>
    <property type="match status" value="1"/>
</dbReference>
<gene>
    <name evidence="7" type="ORF">TeGR_g4400</name>
</gene>
<evidence type="ECO:0008006" key="9">
    <source>
        <dbReference type="Google" id="ProtNLM"/>
    </source>
</evidence>
<dbReference type="Pfam" id="PF13499">
    <property type="entry name" value="EF-hand_7"/>
    <property type="match status" value="1"/>
</dbReference>
<dbReference type="Pfam" id="PF13855">
    <property type="entry name" value="LRR_8"/>
    <property type="match status" value="1"/>
</dbReference>
<organism evidence="7 8">
    <name type="scientific">Tetraparma gracilis</name>
    <dbReference type="NCBI Taxonomy" id="2962635"/>
    <lineage>
        <taxon>Eukaryota</taxon>
        <taxon>Sar</taxon>
        <taxon>Stramenopiles</taxon>
        <taxon>Ochrophyta</taxon>
        <taxon>Bolidophyceae</taxon>
        <taxon>Parmales</taxon>
        <taxon>Triparmaceae</taxon>
        <taxon>Tetraparma</taxon>
    </lineage>
</organism>
<dbReference type="InterPro" id="IPR000008">
    <property type="entry name" value="C2_dom"/>
</dbReference>
<dbReference type="EMBL" id="BRYB01002161">
    <property type="protein sequence ID" value="GMI40511.1"/>
    <property type="molecule type" value="Genomic_DNA"/>
</dbReference>
<evidence type="ECO:0000259" key="5">
    <source>
        <dbReference type="PROSITE" id="PS50004"/>
    </source>
</evidence>
<evidence type="ECO:0000259" key="6">
    <source>
        <dbReference type="PROSITE" id="PS50222"/>
    </source>
</evidence>
<dbReference type="InterPro" id="IPR002048">
    <property type="entry name" value="EF_hand_dom"/>
</dbReference>
<dbReference type="InterPro" id="IPR011992">
    <property type="entry name" value="EF-hand-dom_pair"/>
</dbReference>
<dbReference type="SUPFAM" id="SSF49562">
    <property type="entry name" value="C2 domain (Calcium/lipid-binding domain, CaLB)"/>
    <property type="match status" value="1"/>
</dbReference>
<dbReference type="PANTHER" id="PTHR48051">
    <property type="match status" value="1"/>
</dbReference>
<evidence type="ECO:0000256" key="1">
    <source>
        <dbReference type="ARBA" id="ARBA00022614"/>
    </source>
</evidence>
<dbReference type="Proteomes" id="UP001165060">
    <property type="component" value="Unassembled WGS sequence"/>
</dbReference>
<protein>
    <recommendedName>
        <fullName evidence="9">Calmodulin</fullName>
    </recommendedName>
</protein>
<dbReference type="PROSITE" id="PS50222">
    <property type="entry name" value="EF_HAND_2"/>
    <property type="match status" value="2"/>
</dbReference>
<sequence>MGKATVMGKESSGLPIPESAKLKKSPKKAKPVEEKITQNDLVQPLESGATLIVKVVSATGLAKADLFGKSDPVAVLYFMDAEVSSTRICDNTMEPVWYPDPDNKSTFKLKLPPRLKKPTLTVKVFDSDAPAFAAGAVSQSKLGDFLGQITLVGEKVMHPRVAEYQTDITPEGCEEQVFGEVYELEPDTTKKDKYNKLVQGKISIHIDRSLVDKQIADKEKAKLTKDLQRQQENEALLKLPPPTAVVMNERAKTEGGLWVPKRFSELKKGDDRHSFNFIEGNVELRALRNLFKLTFSECRVINRFRDPEAPSDSEDEFDMSVEQIEKKRIKLSLYMSKKKPKKRMADIEETGHLVVCDTADGAIDKLVGRHANLAHFDVSLKDCPDPADYAGCVIVKRKADPPLTDEPIVFGFARFSKSAKELVGTEVALGMTNGAKKAIEQAEKSGKSAMPGLNTVNYYSRLAKNAWQFLELTEEDEISYKQFKRALDLLNIILLEGRALRIFKKCDLPDETGVPSGKLSMTEFEVALMMNDAIPKQGPDLTPLDSFYIFDVDGSGEINQTEFAEVVRALGQTRSDEDLLEIFDKADRDKSGVIDYKEFKGIWCNTLVDPAVELEKLGKEPYRVKEDGILSKIKGPFKKMRDQAMLAANARLLFQEIEKSDAFMLENFETVQEKVKKVRIEAQHRKDEKKRAAKAEQAIHSREAAKDAAHRDKEKRQQIQKDQRERAKQRIQEKLMQEKMVAEQAKAKQREKEMISMNRKQKEEFRIKEIRRKGEDKMILKDMGYRVIPLELYTTADEQAKLANLKQLDLSGNKLVELPESNFLFNLNALRYLNLSHNRLMYVPTEISNCGNLEVWLFDNNDLRAIPKEIQYMLEMIHWDISRNRIALIPQEIENMYPLKYFVAHSNVIEDLGDGFGELHQLELCDLSSNKLRQLPEEFSNLTALVKLNLSNNALTHLPDHFGSLYQAQQIDLSANQIQVLPDTMINMEKLEILKLNDNWIQEIPSCCKGWVSCMDLQLRNNRVRRISKEIGGMISLQSLDMPMNQLEVMPAEFGMLTTLSELNIRSNRLTEFPPEIGALVSLQTFDCSNNRLNKELPPEFGLLRAMRKLNLSHNQLPDLPMSFGALESLESLDMCHNKLPQVPQSMMYLQGLQELNVSGNQITSFPIHLCDLIKLKNLDLSSNNLTFLPTSVDMFTALKKLDLHHNLLKALPLEFAQLVDEVKELSVIQNPFTYFPEKWNYRWTEKEQYQNPSGYSNQEVFEYIKDEDLYFRCAEDEWKKTGALHYENRLNFDEFVFGNKDDKEATTKADDFVVTGVAERMGKVPIYDMDGIYVIKYESRWHPRFLDHLKIYYFNAKMYGVAPNYNELTEKEMAERAKMEEAGKKKRKELADKAIGEDKDKQKRMQNAYHQDTEQKARRAEAHKIERTKRAQHIGECTNATLLLEIQRRAELQEMTRKGLERKRIQDAKDEMERLQNFVKANVKKPGESEVVVQRTCPIDIVPCWKSKPISNESVPDTRKGAISFKKKFSKKERNYDPFGAGGRQLQDQRALENMK</sequence>
<dbReference type="InterPro" id="IPR050216">
    <property type="entry name" value="LRR_domain-containing"/>
</dbReference>
<dbReference type="Gene3D" id="3.80.10.10">
    <property type="entry name" value="Ribonuclease Inhibitor"/>
    <property type="match status" value="2"/>
</dbReference>
<keyword evidence="8" id="KW-1185">Reference proteome</keyword>
<dbReference type="Gene3D" id="1.10.238.10">
    <property type="entry name" value="EF-hand"/>
    <property type="match status" value="1"/>
</dbReference>
<dbReference type="Pfam" id="PF00560">
    <property type="entry name" value="LRR_1"/>
    <property type="match status" value="1"/>
</dbReference>
<accession>A0ABQ6N630</accession>
<evidence type="ECO:0000256" key="3">
    <source>
        <dbReference type="ARBA" id="ARBA00022837"/>
    </source>
</evidence>
<dbReference type="InterPro" id="IPR018247">
    <property type="entry name" value="EF_Hand_1_Ca_BS"/>
</dbReference>
<dbReference type="PROSITE" id="PS51450">
    <property type="entry name" value="LRR"/>
    <property type="match status" value="5"/>
</dbReference>
<keyword evidence="1" id="KW-0433">Leucine-rich repeat</keyword>
<dbReference type="Pfam" id="PF00168">
    <property type="entry name" value="C2"/>
    <property type="match status" value="1"/>
</dbReference>
<dbReference type="PANTHER" id="PTHR48051:SF1">
    <property type="entry name" value="RAS SUPPRESSOR PROTEIN 1"/>
    <property type="match status" value="1"/>
</dbReference>
<reference evidence="7 8" key="1">
    <citation type="journal article" date="2023" name="Commun. Biol.">
        <title>Genome analysis of Parmales, the sister group of diatoms, reveals the evolutionary specialization of diatoms from phago-mixotrophs to photoautotrophs.</title>
        <authorList>
            <person name="Ban H."/>
            <person name="Sato S."/>
            <person name="Yoshikawa S."/>
            <person name="Yamada K."/>
            <person name="Nakamura Y."/>
            <person name="Ichinomiya M."/>
            <person name="Sato N."/>
            <person name="Blanc-Mathieu R."/>
            <person name="Endo H."/>
            <person name="Kuwata A."/>
            <person name="Ogata H."/>
        </authorList>
    </citation>
    <scope>NUCLEOTIDE SEQUENCE [LARGE SCALE GENOMIC DNA]</scope>
</reference>
<dbReference type="SMART" id="SM00054">
    <property type="entry name" value="EFh"/>
    <property type="match status" value="2"/>
</dbReference>
<dbReference type="SMART" id="SM00364">
    <property type="entry name" value="LRR_BAC"/>
    <property type="match status" value="8"/>
</dbReference>
<keyword evidence="3" id="KW-0106">Calcium</keyword>
<comment type="caution">
    <text evidence="7">The sequence shown here is derived from an EMBL/GenBank/DDBJ whole genome shotgun (WGS) entry which is preliminary data.</text>
</comment>
<evidence type="ECO:0000256" key="2">
    <source>
        <dbReference type="ARBA" id="ARBA00022737"/>
    </source>
</evidence>
<keyword evidence="2" id="KW-0677">Repeat</keyword>
<dbReference type="CDD" id="cd00030">
    <property type="entry name" value="C2"/>
    <property type="match status" value="1"/>
</dbReference>
<dbReference type="SMART" id="SM00369">
    <property type="entry name" value="LRR_TYP"/>
    <property type="match status" value="12"/>
</dbReference>
<evidence type="ECO:0000313" key="8">
    <source>
        <dbReference type="Proteomes" id="UP001165060"/>
    </source>
</evidence>
<feature type="domain" description="EF-hand" evidence="6">
    <location>
        <begin position="547"/>
        <end position="573"/>
    </location>
</feature>
<dbReference type="SUPFAM" id="SSF52058">
    <property type="entry name" value="L domain-like"/>
    <property type="match status" value="2"/>
</dbReference>
<name>A0ABQ6N630_9STRA</name>
<feature type="region of interest" description="Disordered" evidence="4">
    <location>
        <begin position="1"/>
        <end position="34"/>
    </location>
</feature>
<evidence type="ECO:0000256" key="4">
    <source>
        <dbReference type="SAM" id="MobiDB-lite"/>
    </source>
</evidence>
<feature type="region of interest" description="Disordered" evidence="4">
    <location>
        <begin position="1535"/>
        <end position="1557"/>
    </location>
</feature>
<dbReference type="InterPro" id="IPR055414">
    <property type="entry name" value="LRR_R13L4/SHOC2-like"/>
</dbReference>
<dbReference type="Pfam" id="PF23598">
    <property type="entry name" value="LRR_14"/>
    <property type="match status" value="1"/>
</dbReference>
<dbReference type="InterPro" id="IPR035892">
    <property type="entry name" value="C2_domain_sf"/>
</dbReference>
<dbReference type="Gene3D" id="2.60.40.150">
    <property type="entry name" value="C2 domain"/>
    <property type="match status" value="1"/>
</dbReference>
<dbReference type="SMART" id="SM00239">
    <property type="entry name" value="C2"/>
    <property type="match status" value="1"/>
</dbReference>
<dbReference type="PROSITE" id="PS00018">
    <property type="entry name" value="EF_HAND_1"/>
    <property type="match status" value="2"/>
</dbReference>
<feature type="domain" description="C2" evidence="5">
    <location>
        <begin position="32"/>
        <end position="166"/>
    </location>
</feature>
<dbReference type="PROSITE" id="PS50004">
    <property type="entry name" value="C2"/>
    <property type="match status" value="1"/>
</dbReference>
<dbReference type="InterPro" id="IPR003591">
    <property type="entry name" value="Leu-rich_rpt_typical-subtyp"/>
</dbReference>